<accession>A0ABU6JKV3</accession>
<protein>
    <submittedName>
        <fullName evidence="2">K(+)-transporting ATPase subunit F</fullName>
    </submittedName>
</protein>
<evidence type="ECO:0000313" key="2">
    <source>
        <dbReference type="EMBL" id="MEC5341298.1"/>
    </source>
</evidence>
<organism evidence="2 3">
    <name type="scientific">Brenneria populi</name>
    <dbReference type="NCBI Taxonomy" id="1505588"/>
    <lineage>
        <taxon>Bacteria</taxon>
        <taxon>Pseudomonadati</taxon>
        <taxon>Pseudomonadota</taxon>
        <taxon>Gammaproteobacteria</taxon>
        <taxon>Enterobacterales</taxon>
        <taxon>Pectobacteriaceae</taxon>
        <taxon>Brenneria</taxon>
    </lineage>
</organism>
<gene>
    <name evidence="2" type="primary">kdpF</name>
    <name evidence="2" type="ORF">VSX58_01555</name>
</gene>
<dbReference type="InterPro" id="IPR011726">
    <property type="entry name" value="KdpF"/>
</dbReference>
<sequence>MSIELIAGIALVFLLLGYLFYALFRAEAF</sequence>
<proteinExistence type="predicted"/>
<feature type="transmembrane region" description="Helical" evidence="1">
    <location>
        <begin position="6"/>
        <end position="24"/>
    </location>
</feature>
<evidence type="ECO:0000256" key="1">
    <source>
        <dbReference type="SAM" id="Phobius"/>
    </source>
</evidence>
<dbReference type="Pfam" id="PF09604">
    <property type="entry name" value="Potass_KdpF"/>
    <property type="match status" value="1"/>
</dbReference>
<dbReference type="NCBIfam" id="TIGR02115">
    <property type="entry name" value="potass_kdpF"/>
    <property type="match status" value="1"/>
</dbReference>
<keyword evidence="3" id="KW-1185">Reference proteome</keyword>
<dbReference type="Proteomes" id="UP001309705">
    <property type="component" value="Unassembled WGS sequence"/>
</dbReference>
<keyword evidence="1" id="KW-0812">Transmembrane</keyword>
<keyword evidence="1" id="KW-0472">Membrane</keyword>
<name>A0ABU6JKV3_9GAMM</name>
<comment type="caution">
    <text evidence="2">The sequence shown here is derived from an EMBL/GenBank/DDBJ whole genome shotgun (WGS) entry which is preliminary data.</text>
</comment>
<keyword evidence="1" id="KW-1133">Transmembrane helix</keyword>
<evidence type="ECO:0000313" key="3">
    <source>
        <dbReference type="Proteomes" id="UP001309705"/>
    </source>
</evidence>
<reference evidence="2 3" key="1">
    <citation type="journal article" date="2017" name="Int. J. Syst. Evol. Microbiol.">
        <title>Brenneria populi subsp. brevivirga subsp. nov. isolated from symptomatic bark of Populus x euramericana canker, and description of Brenneria populi subsp. populi subsp. nov.</title>
        <authorList>
            <person name="Zheng M.H."/>
            <person name="Piao C.G."/>
            <person name="Xue H."/>
            <person name="Guo M.W."/>
            <person name="Li Y."/>
        </authorList>
    </citation>
    <scope>NUCLEOTIDE SEQUENCE [LARGE SCALE GENOMIC DNA]</scope>
    <source>
        <strain evidence="2 3">D9-5</strain>
    </source>
</reference>
<dbReference type="RefSeq" id="WP_327614515.1">
    <property type="nucleotide sequence ID" value="NZ_JAYWTM010000001.1"/>
</dbReference>
<dbReference type="EMBL" id="JAYWTM010000001">
    <property type="protein sequence ID" value="MEC5341298.1"/>
    <property type="molecule type" value="Genomic_DNA"/>
</dbReference>